<proteinExistence type="predicted"/>
<evidence type="ECO:0000313" key="1">
    <source>
        <dbReference type="EMBL" id="CAF2106818.1"/>
    </source>
</evidence>
<accession>A0A816UWY0</accession>
<reference evidence="1" key="1">
    <citation type="submission" date="2021-01" db="EMBL/GenBank/DDBJ databases">
        <authorList>
            <consortium name="Genoscope - CEA"/>
            <person name="William W."/>
        </authorList>
    </citation>
    <scope>NUCLEOTIDE SEQUENCE</scope>
</reference>
<organism evidence="1">
    <name type="scientific">Brassica napus</name>
    <name type="common">Rape</name>
    <dbReference type="NCBI Taxonomy" id="3708"/>
    <lineage>
        <taxon>Eukaryota</taxon>
        <taxon>Viridiplantae</taxon>
        <taxon>Streptophyta</taxon>
        <taxon>Embryophyta</taxon>
        <taxon>Tracheophyta</taxon>
        <taxon>Spermatophyta</taxon>
        <taxon>Magnoliopsida</taxon>
        <taxon>eudicotyledons</taxon>
        <taxon>Gunneridae</taxon>
        <taxon>Pentapetalae</taxon>
        <taxon>rosids</taxon>
        <taxon>malvids</taxon>
        <taxon>Brassicales</taxon>
        <taxon>Brassicaceae</taxon>
        <taxon>Brassiceae</taxon>
        <taxon>Brassica</taxon>
    </lineage>
</organism>
<protein>
    <submittedName>
        <fullName evidence="1">(rape) hypothetical protein</fullName>
    </submittedName>
</protein>
<dbReference type="Proteomes" id="UP001295469">
    <property type="component" value="Chromosome C08"/>
</dbReference>
<gene>
    <name evidence="1" type="ORF">DARMORV10_C08P08030.1</name>
</gene>
<dbReference type="AlphaFoldDB" id="A0A816UWY0"/>
<sequence length="142" mass="16194">MKLIPITNPNSNNKEHHKLYINYHTIARRMNWETENRIQLDKEETKFSVKLLTDTVNKMMKSDFSVCGSLIDDVVDRINDIVSSMDVSDECKSNSGIVPMSRQVDASGLENQHGELPENELFPSFKTLKSSQTSKRGLGCFR</sequence>
<dbReference type="EMBL" id="HG994372">
    <property type="protein sequence ID" value="CAF2106818.1"/>
    <property type="molecule type" value="Genomic_DNA"/>
</dbReference>
<name>A0A816UWY0_BRANA</name>